<feature type="domain" description="NR LBD" evidence="12">
    <location>
        <begin position="718"/>
        <end position="948"/>
    </location>
</feature>
<dbReference type="GO" id="GO:0008270">
    <property type="term" value="F:zinc ion binding"/>
    <property type="evidence" value="ECO:0007669"/>
    <property type="project" value="UniProtKB-KW"/>
</dbReference>
<dbReference type="PROSITE" id="PS51030">
    <property type="entry name" value="NUCLEAR_REC_DBD_2"/>
    <property type="match status" value="1"/>
</dbReference>
<dbReference type="EMBL" id="JAXCGZ010018934">
    <property type="protein sequence ID" value="KAK7067066.1"/>
    <property type="molecule type" value="Genomic_DNA"/>
</dbReference>
<keyword evidence="5" id="KW-0805">Transcription regulation</keyword>
<feature type="region of interest" description="Disordered" evidence="10">
    <location>
        <begin position="297"/>
        <end position="329"/>
    </location>
</feature>
<comment type="caution">
    <text evidence="13">The sequence shown here is derived from an EMBL/GenBank/DDBJ whole genome shotgun (WGS) entry which is preliminary data.</text>
</comment>
<dbReference type="InterPro" id="IPR035500">
    <property type="entry name" value="NHR-like_dom_sf"/>
</dbReference>
<gene>
    <name evidence="13" type="primary">Hr96</name>
    <name evidence="13" type="ORF">SK128_010785</name>
</gene>
<dbReference type="CDD" id="cd06966">
    <property type="entry name" value="NR_DBD_CAR"/>
    <property type="match status" value="1"/>
</dbReference>
<feature type="region of interest" description="Disordered" evidence="10">
    <location>
        <begin position="499"/>
        <end position="545"/>
    </location>
</feature>
<evidence type="ECO:0000313" key="13">
    <source>
        <dbReference type="EMBL" id="KAK7067066.1"/>
    </source>
</evidence>
<dbReference type="AlphaFoldDB" id="A0AAN8WJ96"/>
<keyword evidence="7" id="KW-0804">Transcription</keyword>
<feature type="region of interest" description="Disordered" evidence="10">
    <location>
        <begin position="1"/>
        <end position="22"/>
    </location>
</feature>
<feature type="region of interest" description="Disordered" evidence="10">
    <location>
        <begin position="561"/>
        <end position="619"/>
    </location>
</feature>
<dbReference type="Gene3D" id="3.30.50.10">
    <property type="entry name" value="Erythroid Transcription Factor GATA-1, subunit A"/>
    <property type="match status" value="1"/>
</dbReference>
<dbReference type="PRINTS" id="PR00398">
    <property type="entry name" value="STRDHORMONER"/>
</dbReference>
<keyword evidence="2" id="KW-0479">Metal-binding</keyword>
<evidence type="ECO:0000259" key="11">
    <source>
        <dbReference type="PROSITE" id="PS51030"/>
    </source>
</evidence>
<feature type="compositionally biased region" description="Basic and acidic residues" evidence="10">
    <location>
        <begin position="649"/>
        <end position="660"/>
    </location>
</feature>
<protein>
    <submittedName>
        <fullName evidence="13">Zinc ion binding</fullName>
    </submittedName>
</protein>
<evidence type="ECO:0000256" key="6">
    <source>
        <dbReference type="ARBA" id="ARBA00023125"/>
    </source>
</evidence>
<dbReference type="CDD" id="cd06929">
    <property type="entry name" value="NR_LBD_F1"/>
    <property type="match status" value="1"/>
</dbReference>
<evidence type="ECO:0000259" key="12">
    <source>
        <dbReference type="PROSITE" id="PS51843"/>
    </source>
</evidence>
<dbReference type="GO" id="GO:0005634">
    <property type="term" value="C:nucleus"/>
    <property type="evidence" value="ECO:0007669"/>
    <property type="project" value="UniProtKB-SubCell"/>
</dbReference>
<dbReference type="GO" id="GO:0000978">
    <property type="term" value="F:RNA polymerase II cis-regulatory region sequence-specific DNA binding"/>
    <property type="evidence" value="ECO:0007669"/>
    <property type="project" value="TreeGrafter"/>
</dbReference>
<evidence type="ECO:0000256" key="3">
    <source>
        <dbReference type="ARBA" id="ARBA00022771"/>
    </source>
</evidence>
<dbReference type="Gene3D" id="1.10.565.10">
    <property type="entry name" value="Retinoid X Receptor"/>
    <property type="match status" value="1"/>
</dbReference>
<keyword evidence="4" id="KW-0862">Zinc</keyword>
<keyword evidence="6" id="KW-0238">DNA-binding</keyword>
<evidence type="ECO:0000256" key="7">
    <source>
        <dbReference type="ARBA" id="ARBA00023163"/>
    </source>
</evidence>
<dbReference type="GO" id="GO:0004879">
    <property type="term" value="F:nuclear receptor activity"/>
    <property type="evidence" value="ECO:0007669"/>
    <property type="project" value="TreeGrafter"/>
</dbReference>
<accession>A0AAN8WJ96</accession>
<feature type="compositionally biased region" description="Polar residues" evidence="10">
    <location>
        <begin position="586"/>
        <end position="616"/>
    </location>
</feature>
<comment type="subcellular location">
    <subcellularLocation>
        <location evidence="1">Nucleus</location>
    </subcellularLocation>
</comment>
<dbReference type="PROSITE" id="PS51843">
    <property type="entry name" value="NR_LBD"/>
    <property type="match status" value="1"/>
</dbReference>
<evidence type="ECO:0000256" key="8">
    <source>
        <dbReference type="ARBA" id="ARBA00023170"/>
    </source>
</evidence>
<dbReference type="SMART" id="SM00430">
    <property type="entry name" value="HOLI"/>
    <property type="match status" value="1"/>
</dbReference>
<feature type="region of interest" description="Disordered" evidence="10">
    <location>
        <begin position="410"/>
        <end position="434"/>
    </location>
</feature>
<dbReference type="PANTHER" id="PTHR24082:SF283">
    <property type="entry name" value="NUCLEAR HORMONE RECEPTOR HR96"/>
    <property type="match status" value="1"/>
</dbReference>
<sequence length="948" mass="104509">MSFLEEDRIMDRSTTRHRASEEGISPVLSPAICQSPSNDHYPSSSVILSSSWACSPDMGSTELRPHLQHHPLSPPVLQLPNPGSVSSSASSNHVTITSIGGLQEECTEVCGNGGVDLQQPWYTCLYSPPSLQQSPLQDLVDGPLMSDSEGQFLHTATAHGPPYSSTTSVSSVYSSELPSHSLPLTLKVEDGRHDEVMADVLSLDPSSGVPNSVGGGIIDCEGARIEDYRLGNSIRAPEEGCLNLMAANNSSSWMVEEEVGAPWPTVKVEAWNNPHCRYVNEEGTYWLPSGWQMSSSGIMEGSIGSPGEEQVASPQDGASTSGGKRPDSKKCGVCGDRALGYNFNAITCESCKAFFRRNALKNKEFRCPFQDSCKVDQVTRRFCQKCRLRKCFEIGMKKEWIMTDEEKQKKKQKIEENRARKMGDAYSDDDSMRSSTAAFSPFNGSVTEASKPQAVVVGIIRNEDETSAKVLKADGQTDIHSQDRSIIQTIGTATGKLPVPSTLLSDCSKDETDYASDYTGSPPGSQQETVPSHTEEEEFSTGGLLSHPTTTVLQIMPHSHITSPTLTTTTHTITPTTGAEGLISSPLPNNIVFNTSSPGSAGQTHVPSPPASTSNPGHAGINMAQMMAINIKKEVEYADSDITQSPPTDTRDESEPAKDGWDNFSVQDALRILQPGCKNELNVTGISMMDTIMNTAITAEYSAFSLLGSSNPRELNEPEKMKLSELSEANKGLMAPLCEDYNFKDLSNPSLINIINLTEIAIRRLIKMSKRISAFKSLCQEDQIALLKGGCTEMMILRSVFAYDPDKDSWTIQQDHDRFKNIKLKVLKAAPGNVYEEHKRFILAFQPEWRRDLNIIFLLSAITLFTPERPNIIHAEAIKHEQCCYLYLLKRYLECKYGGCEGRTVYHKLLERINHLHILNENHIRVFLEVNPQEVEPLLIEIFDLKQR</sequence>
<feature type="compositionally biased region" description="Polar residues" evidence="10">
    <location>
        <begin position="518"/>
        <end position="532"/>
    </location>
</feature>
<keyword evidence="3" id="KW-0863">Zinc-finger</keyword>
<dbReference type="PROSITE" id="PS00031">
    <property type="entry name" value="NUCLEAR_REC_DBD_1"/>
    <property type="match status" value="1"/>
</dbReference>
<dbReference type="GO" id="GO:0006950">
    <property type="term" value="P:response to stress"/>
    <property type="evidence" value="ECO:0007669"/>
    <property type="project" value="UniProtKB-ARBA"/>
</dbReference>
<organism evidence="13 14">
    <name type="scientific">Halocaridina rubra</name>
    <name type="common">Hawaiian red shrimp</name>
    <dbReference type="NCBI Taxonomy" id="373956"/>
    <lineage>
        <taxon>Eukaryota</taxon>
        <taxon>Metazoa</taxon>
        <taxon>Ecdysozoa</taxon>
        <taxon>Arthropoda</taxon>
        <taxon>Crustacea</taxon>
        <taxon>Multicrustacea</taxon>
        <taxon>Malacostraca</taxon>
        <taxon>Eumalacostraca</taxon>
        <taxon>Eucarida</taxon>
        <taxon>Decapoda</taxon>
        <taxon>Pleocyemata</taxon>
        <taxon>Caridea</taxon>
        <taxon>Atyoidea</taxon>
        <taxon>Atyidae</taxon>
        <taxon>Halocaridina</taxon>
    </lineage>
</organism>
<reference evidence="13 14" key="1">
    <citation type="submission" date="2023-11" db="EMBL/GenBank/DDBJ databases">
        <title>Halocaridina rubra genome assembly.</title>
        <authorList>
            <person name="Smith C."/>
        </authorList>
    </citation>
    <scope>NUCLEOTIDE SEQUENCE [LARGE SCALE GENOMIC DNA]</scope>
    <source>
        <strain evidence="13">EP-1</strain>
        <tissue evidence="13">Whole</tissue>
    </source>
</reference>
<evidence type="ECO:0000313" key="14">
    <source>
        <dbReference type="Proteomes" id="UP001381693"/>
    </source>
</evidence>
<dbReference type="Pfam" id="PF00104">
    <property type="entry name" value="Hormone_recep"/>
    <property type="match status" value="1"/>
</dbReference>
<dbReference type="PRINTS" id="PR00047">
    <property type="entry name" value="STROIDFINGER"/>
</dbReference>
<dbReference type="Proteomes" id="UP001381693">
    <property type="component" value="Unassembled WGS sequence"/>
</dbReference>
<dbReference type="GO" id="GO:0045944">
    <property type="term" value="P:positive regulation of transcription by RNA polymerase II"/>
    <property type="evidence" value="ECO:0007669"/>
    <property type="project" value="TreeGrafter"/>
</dbReference>
<dbReference type="GO" id="GO:0000122">
    <property type="term" value="P:negative regulation of transcription by RNA polymerase II"/>
    <property type="evidence" value="ECO:0007669"/>
    <property type="project" value="TreeGrafter"/>
</dbReference>
<evidence type="ECO:0000256" key="5">
    <source>
        <dbReference type="ARBA" id="ARBA00023015"/>
    </source>
</evidence>
<evidence type="ECO:0000256" key="1">
    <source>
        <dbReference type="ARBA" id="ARBA00004123"/>
    </source>
</evidence>
<feature type="region of interest" description="Disordered" evidence="10">
    <location>
        <begin position="641"/>
        <end position="660"/>
    </location>
</feature>
<feature type="compositionally biased region" description="Polar residues" evidence="10">
    <location>
        <begin position="312"/>
        <end position="322"/>
    </location>
</feature>
<dbReference type="InterPro" id="IPR050234">
    <property type="entry name" value="Nuclear_hormone_rcpt_NR1"/>
</dbReference>
<dbReference type="PANTHER" id="PTHR24082">
    <property type="entry name" value="NUCLEAR HORMONE RECEPTOR"/>
    <property type="match status" value="1"/>
</dbReference>
<dbReference type="SUPFAM" id="SSF57716">
    <property type="entry name" value="Glucocorticoid receptor-like (DNA-binding domain)"/>
    <property type="match status" value="1"/>
</dbReference>
<proteinExistence type="predicted"/>
<dbReference type="SMART" id="SM00399">
    <property type="entry name" value="ZnF_C4"/>
    <property type="match status" value="1"/>
</dbReference>
<dbReference type="FunFam" id="3.30.50.10:FF:000042">
    <property type="entry name" value="Nuclear hormone receptor HR96"/>
    <property type="match status" value="1"/>
</dbReference>
<evidence type="ECO:0000256" key="9">
    <source>
        <dbReference type="ARBA" id="ARBA00023242"/>
    </source>
</evidence>
<dbReference type="InterPro" id="IPR001628">
    <property type="entry name" value="Znf_hrmn_rcpt"/>
</dbReference>
<dbReference type="InterPro" id="IPR000536">
    <property type="entry name" value="Nucl_hrmn_rcpt_lig-bd"/>
</dbReference>
<dbReference type="InterPro" id="IPR013088">
    <property type="entry name" value="Znf_NHR/GATA"/>
</dbReference>
<dbReference type="Pfam" id="PF00105">
    <property type="entry name" value="zf-C4"/>
    <property type="match status" value="1"/>
</dbReference>
<feature type="compositionally biased region" description="Low complexity" evidence="10">
    <location>
        <begin position="297"/>
        <end position="309"/>
    </location>
</feature>
<keyword evidence="8" id="KW-0675">Receptor</keyword>
<dbReference type="GO" id="GO:0030154">
    <property type="term" value="P:cell differentiation"/>
    <property type="evidence" value="ECO:0007669"/>
    <property type="project" value="TreeGrafter"/>
</dbReference>
<keyword evidence="14" id="KW-1185">Reference proteome</keyword>
<dbReference type="FunFam" id="1.10.565.10:FF:000035">
    <property type="entry name" value="Nuclear hormone receptor HR96"/>
    <property type="match status" value="1"/>
</dbReference>
<evidence type="ECO:0000256" key="2">
    <source>
        <dbReference type="ARBA" id="ARBA00022723"/>
    </source>
</evidence>
<dbReference type="SUPFAM" id="SSF48508">
    <property type="entry name" value="Nuclear receptor ligand-binding domain"/>
    <property type="match status" value="1"/>
</dbReference>
<feature type="domain" description="Nuclear receptor" evidence="11">
    <location>
        <begin position="328"/>
        <end position="403"/>
    </location>
</feature>
<feature type="compositionally biased region" description="Basic and acidic residues" evidence="10">
    <location>
        <begin position="1"/>
        <end position="21"/>
    </location>
</feature>
<keyword evidence="9" id="KW-0539">Nucleus</keyword>
<dbReference type="InterPro" id="IPR001723">
    <property type="entry name" value="Nuclear_hrmn_rcpt"/>
</dbReference>
<evidence type="ECO:0000256" key="10">
    <source>
        <dbReference type="SAM" id="MobiDB-lite"/>
    </source>
</evidence>
<feature type="compositionally biased region" description="Basic and acidic residues" evidence="10">
    <location>
        <begin position="410"/>
        <end position="423"/>
    </location>
</feature>
<evidence type="ECO:0000256" key="4">
    <source>
        <dbReference type="ARBA" id="ARBA00022833"/>
    </source>
</evidence>
<feature type="compositionally biased region" description="Low complexity" evidence="10">
    <location>
        <begin position="561"/>
        <end position="577"/>
    </location>
</feature>
<name>A0AAN8WJ96_HALRR</name>